<dbReference type="EMBL" id="AVOT02088841">
    <property type="protein sequence ID" value="MBW0571793.1"/>
    <property type="molecule type" value="Genomic_DNA"/>
</dbReference>
<evidence type="ECO:0000256" key="1">
    <source>
        <dbReference type="SAM" id="MobiDB-lite"/>
    </source>
</evidence>
<sequence>MEKNFIPLEAKSQDNPPGTPSDTEHMQKGKGNRNSESLILNTEWTPISTQRPRNPSSSASIQGSQTRGIYKHRSITSAPQTPQTSVPINHGKEDVQPGFTLGRIRGKLQEDISQRDSFHRPYGNHQML</sequence>
<name>A0A9Q3JYN4_9BASI</name>
<accession>A0A9Q3JYN4</accession>
<dbReference type="AlphaFoldDB" id="A0A9Q3JYN4"/>
<evidence type="ECO:0000313" key="3">
    <source>
        <dbReference type="Proteomes" id="UP000765509"/>
    </source>
</evidence>
<keyword evidence="3" id="KW-1185">Reference proteome</keyword>
<feature type="compositionally biased region" description="Polar residues" evidence="1">
    <location>
        <begin position="32"/>
        <end position="67"/>
    </location>
</feature>
<proteinExistence type="predicted"/>
<comment type="caution">
    <text evidence="2">The sequence shown here is derived from an EMBL/GenBank/DDBJ whole genome shotgun (WGS) entry which is preliminary data.</text>
</comment>
<feature type="compositionally biased region" description="Polar residues" evidence="1">
    <location>
        <begin position="75"/>
        <end position="87"/>
    </location>
</feature>
<evidence type="ECO:0000313" key="2">
    <source>
        <dbReference type="EMBL" id="MBW0571793.1"/>
    </source>
</evidence>
<organism evidence="2 3">
    <name type="scientific">Austropuccinia psidii MF-1</name>
    <dbReference type="NCBI Taxonomy" id="1389203"/>
    <lineage>
        <taxon>Eukaryota</taxon>
        <taxon>Fungi</taxon>
        <taxon>Dikarya</taxon>
        <taxon>Basidiomycota</taxon>
        <taxon>Pucciniomycotina</taxon>
        <taxon>Pucciniomycetes</taxon>
        <taxon>Pucciniales</taxon>
        <taxon>Sphaerophragmiaceae</taxon>
        <taxon>Austropuccinia</taxon>
    </lineage>
</organism>
<feature type="region of interest" description="Disordered" evidence="1">
    <location>
        <begin position="1"/>
        <end position="98"/>
    </location>
</feature>
<protein>
    <submittedName>
        <fullName evidence="2">Uncharacterized protein</fullName>
    </submittedName>
</protein>
<reference evidence="2" key="1">
    <citation type="submission" date="2021-03" db="EMBL/GenBank/DDBJ databases">
        <title>Draft genome sequence of rust myrtle Austropuccinia psidii MF-1, a brazilian biotype.</title>
        <authorList>
            <person name="Quecine M.C."/>
            <person name="Pachon D.M.R."/>
            <person name="Bonatelli M.L."/>
            <person name="Correr F.H."/>
            <person name="Franceschini L.M."/>
            <person name="Leite T.F."/>
            <person name="Margarido G.R.A."/>
            <person name="Almeida C.A."/>
            <person name="Ferrarezi J.A."/>
            <person name="Labate C.A."/>
        </authorList>
    </citation>
    <scope>NUCLEOTIDE SEQUENCE</scope>
    <source>
        <strain evidence="2">MF-1</strain>
    </source>
</reference>
<gene>
    <name evidence="2" type="ORF">O181_111508</name>
</gene>
<dbReference type="Proteomes" id="UP000765509">
    <property type="component" value="Unassembled WGS sequence"/>
</dbReference>